<dbReference type="PANTHER" id="PTHR15191">
    <property type="entry name" value="PROTEIN CBG20567"/>
    <property type="match status" value="1"/>
</dbReference>
<evidence type="ECO:0000313" key="2">
    <source>
        <dbReference type="EMBL" id="EEN45220.1"/>
    </source>
</evidence>
<accession>C3ZQG4</accession>
<feature type="transmembrane region" description="Helical" evidence="1">
    <location>
        <begin position="108"/>
        <end position="135"/>
    </location>
</feature>
<evidence type="ECO:0000256" key="1">
    <source>
        <dbReference type="SAM" id="Phobius"/>
    </source>
</evidence>
<reference evidence="2" key="1">
    <citation type="journal article" date="2008" name="Nature">
        <title>The amphioxus genome and the evolution of the chordate karyotype.</title>
        <authorList>
            <consortium name="US DOE Joint Genome Institute (JGI-PGF)"/>
            <person name="Putnam N.H."/>
            <person name="Butts T."/>
            <person name="Ferrier D.E.K."/>
            <person name="Furlong R.F."/>
            <person name="Hellsten U."/>
            <person name="Kawashima T."/>
            <person name="Robinson-Rechavi M."/>
            <person name="Shoguchi E."/>
            <person name="Terry A."/>
            <person name="Yu J.-K."/>
            <person name="Benito-Gutierrez E.L."/>
            <person name="Dubchak I."/>
            <person name="Garcia-Fernandez J."/>
            <person name="Gibson-Brown J.J."/>
            <person name="Grigoriev I.V."/>
            <person name="Horton A.C."/>
            <person name="de Jong P.J."/>
            <person name="Jurka J."/>
            <person name="Kapitonov V.V."/>
            <person name="Kohara Y."/>
            <person name="Kuroki Y."/>
            <person name="Lindquist E."/>
            <person name="Lucas S."/>
            <person name="Osoegawa K."/>
            <person name="Pennacchio L.A."/>
            <person name="Salamov A.A."/>
            <person name="Satou Y."/>
            <person name="Sauka-Spengler T."/>
            <person name="Schmutz J."/>
            <person name="Shin-I T."/>
            <person name="Toyoda A."/>
            <person name="Bronner-Fraser M."/>
            <person name="Fujiyama A."/>
            <person name="Holland L.Z."/>
            <person name="Holland P.W.H."/>
            <person name="Satoh N."/>
            <person name="Rokhsar D.S."/>
        </authorList>
    </citation>
    <scope>NUCLEOTIDE SEQUENCE [LARGE SCALE GENOMIC DNA]</scope>
    <source>
        <strain evidence="2">S238N-H82</strain>
        <tissue evidence="2">Testes</tissue>
    </source>
</reference>
<name>C3ZQG4_BRAFL</name>
<dbReference type="InterPro" id="IPR052304">
    <property type="entry name" value="PTTG1IP"/>
</dbReference>
<protein>
    <recommendedName>
        <fullName evidence="3">PSI domain-containing protein</fullName>
    </recommendedName>
</protein>
<keyword evidence="1" id="KW-1133">Transmembrane helix</keyword>
<sequence>MSTGKVSILLVSTLAVVLGLIGGQSVSVLSTSAPVTTENASTPTSENSTTVQPLYTLRDGPDCSQYNSCGECIEKWQCYYCYHDNACRLYPARDVLPLHECPLAESRWLISCTFSFLAIVLIAAVIVGVLLLGLFCCCCYCCCPCCCCKRSNRRVSHGGNQKHSYPVQLRDYAFETACYLARF</sequence>
<keyword evidence="1" id="KW-0812">Transmembrane</keyword>
<dbReference type="PANTHER" id="PTHR15191:SF3">
    <property type="entry name" value="PITUITARY TUMOR-TRANSFORMING GENE PROTEIN-BINDING FACTOR"/>
    <property type="match status" value="1"/>
</dbReference>
<evidence type="ECO:0008006" key="3">
    <source>
        <dbReference type="Google" id="ProtNLM"/>
    </source>
</evidence>
<proteinExistence type="predicted"/>
<feature type="transmembrane region" description="Helical" evidence="1">
    <location>
        <begin position="6"/>
        <end position="23"/>
    </location>
</feature>
<dbReference type="EMBL" id="GG666661">
    <property type="protein sequence ID" value="EEN45220.1"/>
    <property type="molecule type" value="Genomic_DNA"/>
</dbReference>
<dbReference type="InParanoid" id="C3ZQG4"/>
<gene>
    <name evidence="2" type="ORF">BRAFLDRAFT_74632</name>
</gene>
<keyword evidence="1" id="KW-0472">Membrane</keyword>
<organism>
    <name type="scientific">Branchiostoma floridae</name>
    <name type="common">Florida lancelet</name>
    <name type="synonym">Amphioxus</name>
    <dbReference type="NCBI Taxonomy" id="7739"/>
    <lineage>
        <taxon>Eukaryota</taxon>
        <taxon>Metazoa</taxon>
        <taxon>Chordata</taxon>
        <taxon>Cephalochordata</taxon>
        <taxon>Leptocardii</taxon>
        <taxon>Amphioxiformes</taxon>
        <taxon>Branchiostomatidae</taxon>
        <taxon>Branchiostoma</taxon>
    </lineage>
</organism>
<dbReference type="AlphaFoldDB" id="C3ZQG4"/>